<proteinExistence type="predicted"/>
<evidence type="ECO:0000313" key="3">
    <source>
        <dbReference type="Proteomes" id="UP000189777"/>
    </source>
</evidence>
<keyword evidence="1" id="KW-1133">Transmembrane helix</keyword>
<reference evidence="2 3" key="1">
    <citation type="submission" date="2017-02" db="EMBL/GenBank/DDBJ databases">
        <authorList>
            <person name="Peterson S.W."/>
        </authorList>
    </citation>
    <scope>NUCLEOTIDE SEQUENCE [LARGE SCALE GENOMIC DNA]</scope>
    <source>
        <strain evidence="2 3">DSM 21481</strain>
    </source>
</reference>
<dbReference type="STRING" id="526729.SAMN04324258_3138"/>
<feature type="transmembrane region" description="Helical" evidence="1">
    <location>
        <begin position="117"/>
        <end position="138"/>
    </location>
</feature>
<keyword evidence="1" id="KW-0812">Transmembrane</keyword>
<keyword evidence="1" id="KW-0472">Membrane</keyword>
<organism evidence="2 3">
    <name type="scientific">Krasilnikoviella flava</name>
    <dbReference type="NCBI Taxonomy" id="526729"/>
    <lineage>
        <taxon>Bacteria</taxon>
        <taxon>Bacillati</taxon>
        <taxon>Actinomycetota</taxon>
        <taxon>Actinomycetes</taxon>
        <taxon>Micrococcales</taxon>
        <taxon>Promicromonosporaceae</taxon>
        <taxon>Krasilnikoviella</taxon>
    </lineage>
</organism>
<gene>
    <name evidence="2" type="ORF">SAMN04324258_3138</name>
</gene>
<accession>A0A1T5L9I1</accession>
<feature type="transmembrane region" description="Helical" evidence="1">
    <location>
        <begin position="92"/>
        <end position="111"/>
    </location>
</feature>
<evidence type="ECO:0000256" key="1">
    <source>
        <dbReference type="SAM" id="Phobius"/>
    </source>
</evidence>
<sequence>MRQVFRVLAYVVAAGVVVQAAVMVYAVAGMGLFIDEGGVLDQAAMEQSMSGEALFPEEIGLMLHGMTGTMVLPIIALLTFVASFFAGVRGAWRWGLAIFLLVALQVTLGIAGHSVPFLGALHGVNALLLFGVAMYTGWRVTARDRAMHATPALAAPGGMTAGGVTP</sequence>
<evidence type="ECO:0000313" key="2">
    <source>
        <dbReference type="EMBL" id="SKC72319.1"/>
    </source>
</evidence>
<evidence type="ECO:0008006" key="4">
    <source>
        <dbReference type="Google" id="ProtNLM"/>
    </source>
</evidence>
<name>A0A1T5L9I1_9MICO</name>
<dbReference type="RefSeq" id="WP_079575535.1">
    <property type="nucleotide sequence ID" value="NZ_FUZQ01000005.1"/>
</dbReference>
<dbReference type="Proteomes" id="UP000189777">
    <property type="component" value="Unassembled WGS sequence"/>
</dbReference>
<dbReference type="EMBL" id="FUZQ01000005">
    <property type="protein sequence ID" value="SKC72319.1"/>
    <property type="molecule type" value="Genomic_DNA"/>
</dbReference>
<feature type="transmembrane region" description="Helical" evidence="1">
    <location>
        <begin position="59"/>
        <end position="85"/>
    </location>
</feature>
<dbReference type="AlphaFoldDB" id="A0A1T5L9I1"/>
<feature type="transmembrane region" description="Helical" evidence="1">
    <location>
        <begin position="7"/>
        <end position="34"/>
    </location>
</feature>
<keyword evidence="3" id="KW-1185">Reference proteome</keyword>
<protein>
    <recommendedName>
        <fullName evidence="4">Cytochrome c oxidase assembly protein subunit 15</fullName>
    </recommendedName>
</protein>